<proteinExistence type="predicted"/>
<evidence type="ECO:0000313" key="1">
    <source>
        <dbReference type="EMBL" id="CAG6678931.1"/>
    </source>
</evidence>
<organism evidence="1">
    <name type="scientific">Cacopsylla melanoneura</name>
    <dbReference type="NCBI Taxonomy" id="428564"/>
    <lineage>
        <taxon>Eukaryota</taxon>
        <taxon>Metazoa</taxon>
        <taxon>Ecdysozoa</taxon>
        <taxon>Arthropoda</taxon>
        <taxon>Hexapoda</taxon>
        <taxon>Insecta</taxon>
        <taxon>Pterygota</taxon>
        <taxon>Neoptera</taxon>
        <taxon>Paraneoptera</taxon>
        <taxon>Hemiptera</taxon>
        <taxon>Sternorrhyncha</taxon>
        <taxon>Psylloidea</taxon>
        <taxon>Psyllidae</taxon>
        <taxon>Psyllinae</taxon>
        <taxon>Cacopsylla</taxon>
    </lineage>
</organism>
<name>A0A8D8T228_9HEMI</name>
<dbReference type="EMBL" id="HBUF01247502">
    <property type="protein sequence ID" value="CAG6678931.1"/>
    <property type="molecule type" value="Transcribed_RNA"/>
</dbReference>
<accession>A0A8D8T228</accession>
<dbReference type="AlphaFoldDB" id="A0A8D8T228"/>
<dbReference type="EMBL" id="HBUF01247503">
    <property type="protein sequence ID" value="CAG6678932.1"/>
    <property type="molecule type" value="Transcribed_RNA"/>
</dbReference>
<sequence>MAGDGDDGAAKAATEAELKVLQARKNQLFENIQKIYDAAKNPPTQVNTEFLKRHVATLDTMFGEFCRTTERVNILEVTLKPSVKINFSDVKSSTLKFFLTRIF</sequence>
<reference evidence="1" key="1">
    <citation type="submission" date="2021-05" db="EMBL/GenBank/DDBJ databases">
        <authorList>
            <person name="Alioto T."/>
            <person name="Alioto T."/>
            <person name="Gomez Garrido J."/>
        </authorList>
    </citation>
    <scope>NUCLEOTIDE SEQUENCE</scope>
</reference>
<protein>
    <submittedName>
        <fullName evidence="1">Uncharacterized protein</fullName>
    </submittedName>
</protein>